<dbReference type="RefSeq" id="XP_049126289.1">
    <property type="nucleotide sequence ID" value="XM_049270332.1"/>
</dbReference>
<organism evidence="1 2">
    <name type="scientific">Colletotrichum spaethianum</name>
    <dbReference type="NCBI Taxonomy" id="700344"/>
    <lineage>
        <taxon>Eukaryota</taxon>
        <taxon>Fungi</taxon>
        <taxon>Dikarya</taxon>
        <taxon>Ascomycota</taxon>
        <taxon>Pezizomycotina</taxon>
        <taxon>Sordariomycetes</taxon>
        <taxon>Hypocreomycetidae</taxon>
        <taxon>Glomerellales</taxon>
        <taxon>Glomerellaceae</taxon>
        <taxon>Colletotrichum</taxon>
        <taxon>Colletotrichum spaethianum species complex</taxon>
    </lineage>
</organism>
<accession>A0AA37P7H5</accession>
<evidence type="ECO:0008006" key="3">
    <source>
        <dbReference type="Google" id="ProtNLM"/>
    </source>
</evidence>
<sequence length="225" mass="24883">MAPHASVPFTCTFCYQPSEDPPHALGPEARLTCSPCHAALIDLAICWVCGEIVYRGDECCFWHRSYYGCLFCGSKLVYRGVPLLELFNDSHDVDEEGSTTRRVAGTAGKGRMKEVDVPPLCAACYLGMEGEDVMQQGLKRVEKVDGGLSRARWDAGEARAGHLRRAPASFRGVARFCAYTGHINVRYFDIGVGKVSYTNRPTDYTRSSSIAFADPTRLFFDLDAF</sequence>
<dbReference type="GeneID" id="73324922"/>
<reference evidence="1 2" key="1">
    <citation type="submission" date="2022-03" db="EMBL/GenBank/DDBJ databases">
        <title>Genome data of Colletotrichum spp.</title>
        <authorList>
            <person name="Utami Y.D."/>
            <person name="Hiruma K."/>
        </authorList>
    </citation>
    <scope>NUCLEOTIDE SEQUENCE [LARGE SCALE GENOMIC DNA]</scope>
    <source>
        <strain evidence="1 2">MAFF 239500</strain>
    </source>
</reference>
<evidence type="ECO:0000313" key="2">
    <source>
        <dbReference type="Proteomes" id="UP001055115"/>
    </source>
</evidence>
<protein>
    <recommendedName>
        <fullName evidence="3">LIM zinc-binding domain-containing protein</fullName>
    </recommendedName>
</protein>
<proteinExistence type="predicted"/>
<comment type="caution">
    <text evidence="1">The sequence shown here is derived from an EMBL/GenBank/DDBJ whole genome shotgun (WGS) entry which is preliminary data.</text>
</comment>
<keyword evidence="2" id="KW-1185">Reference proteome</keyword>
<dbReference type="AlphaFoldDB" id="A0AA37P7H5"/>
<dbReference type="Proteomes" id="UP001055115">
    <property type="component" value="Unassembled WGS sequence"/>
</dbReference>
<gene>
    <name evidence="1" type="ORF">ColSpa_04120</name>
</gene>
<dbReference type="EMBL" id="BQXU01000008">
    <property type="protein sequence ID" value="GKT43939.1"/>
    <property type="molecule type" value="Genomic_DNA"/>
</dbReference>
<evidence type="ECO:0000313" key="1">
    <source>
        <dbReference type="EMBL" id="GKT43939.1"/>
    </source>
</evidence>
<name>A0AA37P7H5_9PEZI</name>